<dbReference type="Pfam" id="PF00787">
    <property type="entry name" value="PX"/>
    <property type="match status" value="1"/>
</dbReference>
<dbReference type="GeneID" id="5547142"/>
<feature type="compositionally biased region" description="Polar residues" evidence="1">
    <location>
        <begin position="1"/>
        <end position="11"/>
    </location>
</feature>
<accession>A7TG68</accession>
<sequence length="387" mass="44017">MLSVFQNNKQRSGNELKRSISKPMKKEALSRTVSHEITLETKKNKYMTSRNYNPNLIKLYTVTKSFTPTEPFMYTNNRMCPFISVQKESIVQIISYEDNDMCYIRLVDQLGQGLVPVSHLKEDKDLNRMIPCPVARTNTLVNMTPPTSPSTLTSNTFSIGSSSRSTSASSSQRSSEDVSVQSCKLISVDIVEKRVQYTLNLRLANNGENIVHRYYGQFYKLHTKLLSIGSNYNEIKLPSLPHPLPFTGSLEHNSTLINDRVQEFNDYLANLLDNILNSSSIVLKDLINNWFIHGTVDVPSRPNIIKIKINYNGDCYASKAVENDVNNIYKLHNVICDKIKYHGNGNLVITAKVDGWYIIDLTNDEVYLNVLQKAQETHRLLLDVTIN</sequence>
<evidence type="ECO:0000259" key="2">
    <source>
        <dbReference type="PROSITE" id="PS50195"/>
    </source>
</evidence>
<dbReference type="PhylomeDB" id="A7TG68"/>
<dbReference type="Gene3D" id="3.30.1520.10">
    <property type="entry name" value="Phox-like domain"/>
    <property type="match status" value="1"/>
</dbReference>
<name>A7TG68_VANPO</name>
<feature type="region of interest" description="Disordered" evidence="1">
    <location>
        <begin position="1"/>
        <end position="27"/>
    </location>
</feature>
<feature type="domain" description="PX" evidence="2">
    <location>
        <begin position="175"/>
        <end position="298"/>
    </location>
</feature>
<feature type="compositionally biased region" description="Basic and acidic residues" evidence="1">
    <location>
        <begin position="12"/>
        <end position="27"/>
    </location>
</feature>
<reference evidence="3 4" key="1">
    <citation type="journal article" date="2007" name="Proc. Natl. Acad. Sci. U.S.A.">
        <title>Independent sorting-out of thousands of duplicated gene pairs in two yeast species descended from a whole-genome duplication.</title>
        <authorList>
            <person name="Scannell D.R."/>
            <person name="Frank A.C."/>
            <person name="Conant G.C."/>
            <person name="Byrne K.P."/>
            <person name="Woolfit M."/>
            <person name="Wolfe K.H."/>
        </authorList>
    </citation>
    <scope>NUCLEOTIDE SEQUENCE [LARGE SCALE GENOMIC DNA]</scope>
    <source>
        <strain evidence="4">ATCC 22028 / DSM 70294 / BCRC 21397 / CBS 2163 / NBRC 10782 / NRRL Y-8283 / UCD 57-17</strain>
    </source>
</reference>
<evidence type="ECO:0000256" key="1">
    <source>
        <dbReference type="SAM" id="MobiDB-lite"/>
    </source>
</evidence>
<dbReference type="InterPro" id="IPR035550">
    <property type="entry name" value="Bem1/Scd2_PX"/>
</dbReference>
<dbReference type="SUPFAM" id="SSF64268">
    <property type="entry name" value="PX domain"/>
    <property type="match status" value="1"/>
</dbReference>
<dbReference type="HOGENOM" id="CLU_060177_0_0_1"/>
<dbReference type="InterPro" id="IPR036871">
    <property type="entry name" value="PX_dom_sf"/>
</dbReference>
<dbReference type="KEGG" id="vpo:Kpol_1028p101"/>
<evidence type="ECO:0000313" key="4">
    <source>
        <dbReference type="Proteomes" id="UP000000267"/>
    </source>
</evidence>
<dbReference type="Proteomes" id="UP000000267">
    <property type="component" value="Unassembled WGS sequence"/>
</dbReference>
<protein>
    <recommendedName>
        <fullName evidence="2">PX domain-containing protein</fullName>
    </recommendedName>
</protein>
<proteinExistence type="predicted"/>
<keyword evidence="4" id="KW-1185">Reference proteome</keyword>
<dbReference type="eggNOG" id="ENOG502S1BA">
    <property type="taxonomic scope" value="Eukaryota"/>
</dbReference>
<dbReference type="InterPro" id="IPR001683">
    <property type="entry name" value="PX_dom"/>
</dbReference>
<dbReference type="PROSITE" id="PS50195">
    <property type="entry name" value="PX"/>
    <property type="match status" value="1"/>
</dbReference>
<dbReference type="OMA" id="WYIVELA"/>
<feature type="compositionally biased region" description="Low complexity" evidence="1">
    <location>
        <begin position="149"/>
        <end position="173"/>
    </location>
</feature>
<gene>
    <name evidence="3" type="ORF">Kpol_1028p101</name>
</gene>
<feature type="region of interest" description="Disordered" evidence="1">
    <location>
        <begin position="140"/>
        <end position="173"/>
    </location>
</feature>
<dbReference type="RefSeq" id="XP_001646683.1">
    <property type="nucleotide sequence ID" value="XM_001646633.1"/>
</dbReference>
<dbReference type="OrthoDB" id="4064232at2759"/>
<organism evidence="4">
    <name type="scientific">Vanderwaltozyma polyspora (strain ATCC 22028 / DSM 70294 / BCRC 21397 / CBS 2163 / NBRC 10782 / NRRL Y-8283 / UCD 57-17)</name>
    <name type="common">Kluyveromyces polysporus</name>
    <dbReference type="NCBI Taxonomy" id="436907"/>
    <lineage>
        <taxon>Eukaryota</taxon>
        <taxon>Fungi</taxon>
        <taxon>Dikarya</taxon>
        <taxon>Ascomycota</taxon>
        <taxon>Saccharomycotina</taxon>
        <taxon>Saccharomycetes</taxon>
        <taxon>Saccharomycetales</taxon>
        <taxon>Saccharomycetaceae</taxon>
        <taxon>Vanderwaltozyma</taxon>
    </lineage>
</organism>
<dbReference type="EMBL" id="DS480385">
    <property type="protein sequence ID" value="EDO18825.1"/>
    <property type="molecule type" value="Genomic_DNA"/>
</dbReference>
<dbReference type="CDD" id="cd06890">
    <property type="entry name" value="PX_Bem1p"/>
    <property type="match status" value="1"/>
</dbReference>
<dbReference type="AlphaFoldDB" id="A7TG68"/>
<dbReference type="GO" id="GO:0035091">
    <property type="term" value="F:phosphatidylinositol binding"/>
    <property type="evidence" value="ECO:0007669"/>
    <property type="project" value="InterPro"/>
</dbReference>
<evidence type="ECO:0000313" key="3">
    <source>
        <dbReference type="EMBL" id="EDO18825.1"/>
    </source>
</evidence>
<dbReference type="InParanoid" id="A7TG68"/>